<dbReference type="Proteomes" id="UP000827721">
    <property type="component" value="Unassembled WGS sequence"/>
</dbReference>
<comment type="subcellular location">
    <subcellularLocation>
        <location evidence="1">Membrane</location>
        <topology evidence="1">Multi-pass membrane protein</topology>
    </subcellularLocation>
</comment>
<feature type="transmembrane region" description="Helical" evidence="10">
    <location>
        <begin position="402"/>
        <end position="423"/>
    </location>
</feature>
<evidence type="ECO:0000256" key="3">
    <source>
        <dbReference type="ARBA" id="ARBA00022448"/>
    </source>
</evidence>
<evidence type="ECO:0000256" key="1">
    <source>
        <dbReference type="ARBA" id="ARBA00004141"/>
    </source>
</evidence>
<dbReference type="Gene3D" id="1.20.1250.20">
    <property type="entry name" value="MFS general substrate transporter like domains"/>
    <property type="match status" value="2"/>
</dbReference>
<dbReference type="PANTHER" id="PTHR23500:SF567">
    <property type="entry name" value="SUGAR TRANSPORT PROTEIN 12-LIKE"/>
    <property type="match status" value="1"/>
</dbReference>
<dbReference type="PROSITE" id="PS50850">
    <property type="entry name" value="MFS"/>
    <property type="match status" value="1"/>
</dbReference>
<keyword evidence="8 10" id="KW-0472">Membrane</keyword>
<keyword evidence="5 10" id="KW-0812">Transmembrane</keyword>
<feature type="domain" description="Major facilitator superfamily (MFS) profile" evidence="11">
    <location>
        <begin position="35"/>
        <end position="427"/>
    </location>
</feature>
<dbReference type="InterPro" id="IPR020846">
    <property type="entry name" value="MFS_dom"/>
</dbReference>
<keyword evidence="13" id="KW-1185">Reference proteome</keyword>
<dbReference type="Pfam" id="PF00083">
    <property type="entry name" value="Sugar_tr"/>
    <property type="match status" value="2"/>
</dbReference>
<evidence type="ECO:0000256" key="2">
    <source>
        <dbReference type="ARBA" id="ARBA00010992"/>
    </source>
</evidence>
<evidence type="ECO:0000313" key="12">
    <source>
        <dbReference type="EMBL" id="KAH7549502.1"/>
    </source>
</evidence>
<sequence>MCFSLAMAGGFDIDHGSKGTMKQYPGNLTWYVKFTCIIAALGGLIFGYDIGISGGVTAMAPFLQRFFPSVYHKEELDTSTNQYCKFDDLKLTMFTSSLYLAALVASFFASCVTRKLGRRVSMLLGGLIFLVGAAINAFAVNIIMLIVGRLLLGVGVGFSMQSVPLYVSEMAPYKHRGSLNVVFQLAITIGIFAANLINYFTSKIKGGNGWRYSLGGAMVPALFIFISASFLPNTPNSMLEKGDNDKARAMLRRIRGVTDKEVEEEFNDILAAGEASKQVNNPWKNIIKRRYRPQLVMAILIPFFQQITGINVVMFYAPVLFKTIGFGDNASLGSALITGTVLLGALIGWKFGVSGNVTDLPKCEIFPLEIRSAAQCIVVSVNMFFTFLIAQLFLTMLCHMKFGLFLFFAFFVAVMTGFIYFFLPETKNIPIEEMSRVWREHWFWKRYALQENQDGLQV</sequence>
<evidence type="ECO:0000256" key="8">
    <source>
        <dbReference type="ARBA" id="ARBA00023136"/>
    </source>
</evidence>
<dbReference type="InterPro" id="IPR005828">
    <property type="entry name" value="MFS_sugar_transport-like"/>
</dbReference>
<gene>
    <name evidence="12" type="ORF">JRO89_XS13G0041500</name>
</gene>
<dbReference type="InterPro" id="IPR003663">
    <property type="entry name" value="Sugar/inositol_transpt"/>
</dbReference>
<dbReference type="PRINTS" id="PR00171">
    <property type="entry name" value="SUGRTRNSPORT"/>
</dbReference>
<dbReference type="PROSITE" id="PS00217">
    <property type="entry name" value="SUGAR_TRANSPORT_2"/>
    <property type="match status" value="1"/>
</dbReference>
<feature type="transmembrane region" description="Helical" evidence="10">
    <location>
        <begin position="91"/>
        <end position="111"/>
    </location>
</feature>
<protein>
    <recommendedName>
        <fullName evidence="11">Major facilitator superfamily (MFS) profile domain-containing protein</fullName>
    </recommendedName>
</protein>
<dbReference type="InterPro" id="IPR045262">
    <property type="entry name" value="STP/PLT_plant"/>
</dbReference>
<evidence type="ECO:0000256" key="4">
    <source>
        <dbReference type="ARBA" id="ARBA00022597"/>
    </source>
</evidence>
<keyword evidence="6" id="KW-0769">Symport</keyword>
<comment type="caution">
    <text evidence="12">The sequence shown here is derived from an EMBL/GenBank/DDBJ whole genome shotgun (WGS) entry which is preliminary data.</text>
</comment>
<dbReference type="InterPro" id="IPR044778">
    <property type="entry name" value="MFS_STP/MST-like_plant"/>
</dbReference>
<evidence type="ECO:0000256" key="5">
    <source>
        <dbReference type="ARBA" id="ARBA00022692"/>
    </source>
</evidence>
<dbReference type="InterPro" id="IPR005829">
    <property type="entry name" value="Sugar_transporter_CS"/>
</dbReference>
<evidence type="ECO:0000256" key="6">
    <source>
        <dbReference type="ARBA" id="ARBA00022847"/>
    </source>
</evidence>
<dbReference type="EMBL" id="JAFEMO010000013">
    <property type="protein sequence ID" value="KAH7549502.1"/>
    <property type="molecule type" value="Genomic_DNA"/>
</dbReference>
<reference evidence="12 13" key="1">
    <citation type="submission" date="2021-02" db="EMBL/GenBank/DDBJ databases">
        <title>Plant Genome Project.</title>
        <authorList>
            <person name="Zhang R.-G."/>
        </authorList>
    </citation>
    <scope>NUCLEOTIDE SEQUENCE [LARGE SCALE GENOMIC DNA]</scope>
    <source>
        <tissue evidence="12">Leaves</tissue>
    </source>
</reference>
<feature type="transmembrane region" description="Helical" evidence="10">
    <location>
        <begin position="123"/>
        <end position="144"/>
    </location>
</feature>
<feature type="transmembrane region" description="Helical" evidence="10">
    <location>
        <begin position="28"/>
        <end position="48"/>
    </location>
</feature>
<accession>A0ABQ8H6F7</accession>
<name>A0ABQ8H6F7_9ROSI</name>
<feature type="transmembrane region" description="Helical" evidence="10">
    <location>
        <begin position="330"/>
        <end position="352"/>
    </location>
</feature>
<organism evidence="12 13">
    <name type="scientific">Xanthoceras sorbifolium</name>
    <dbReference type="NCBI Taxonomy" id="99658"/>
    <lineage>
        <taxon>Eukaryota</taxon>
        <taxon>Viridiplantae</taxon>
        <taxon>Streptophyta</taxon>
        <taxon>Embryophyta</taxon>
        <taxon>Tracheophyta</taxon>
        <taxon>Spermatophyta</taxon>
        <taxon>Magnoliopsida</taxon>
        <taxon>eudicotyledons</taxon>
        <taxon>Gunneridae</taxon>
        <taxon>Pentapetalae</taxon>
        <taxon>rosids</taxon>
        <taxon>malvids</taxon>
        <taxon>Sapindales</taxon>
        <taxon>Sapindaceae</taxon>
        <taxon>Xanthoceroideae</taxon>
        <taxon>Xanthoceras</taxon>
    </lineage>
</organism>
<feature type="transmembrane region" description="Helical" evidence="10">
    <location>
        <begin position="179"/>
        <end position="200"/>
    </location>
</feature>
<dbReference type="CDD" id="cd17361">
    <property type="entry name" value="MFS_STP"/>
    <property type="match status" value="1"/>
</dbReference>
<evidence type="ECO:0000256" key="10">
    <source>
        <dbReference type="SAM" id="Phobius"/>
    </source>
</evidence>
<dbReference type="NCBIfam" id="TIGR00879">
    <property type="entry name" value="SP"/>
    <property type="match status" value="1"/>
</dbReference>
<dbReference type="PANTHER" id="PTHR23500">
    <property type="entry name" value="SOLUTE CARRIER FAMILY 2, FACILITATED GLUCOSE TRANSPORTER"/>
    <property type="match status" value="1"/>
</dbReference>
<keyword evidence="3 9" id="KW-0813">Transport</keyword>
<proteinExistence type="inferred from homology"/>
<evidence type="ECO:0000259" key="11">
    <source>
        <dbReference type="PROSITE" id="PS50850"/>
    </source>
</evidence>
<dbReference type="InterPro" id="IPR036259">
    <property type="entry name" value="MFS_trans_sf"/>
</dbReference>
<comment type="similarity">
    <text evidence="2 9">Belongs to the major facilitator superfamily. Sugar transporter (TC 2.A.1.1) family.</text>
</comment>
<feature type="transmembrane region" description="Helical" evidence="10">
    <location>
        <begin position="373"/>
        <end position="396"/>
    </location>
</feature>
<dbReference type="SUPFAM" id="SSF103473">
    <property type="entry name" value="MFS general substrate transporter"/>
    <property type="match status" value="1"/>
</dbReference>
<evidence type="ECO:0000313" key="13">
    <source>
        <dbReference type="Proteomes" id="UP000827721"/>
    </source>
</evidence>
<feature type="transmembrane region" description="Helical" evidence="10">
    <location>
        <begin position="295"/>
        <end position="318"/>
    </location>
</feature>
<evidence type="ECO:0000256" key="9">
    <source>
        <dbReference type="RuleBase" id="RU003346"/>
    </source>
</evidence>
<keyword evidence="4" id="KW-0762">Sugar transport</keyword>
<feature type="transmembrane region" description="Helical" evidence="10">
    <location>
        <begin position="150"/>
        <end position="167"/>
    </location>
</feature>
<feature type="transmembrane region" description="Helical" evidence="10">
    <location>
        <begin position="212"/>
        <end position="231"/>
    </location>
</feature>
<evidence type="ECO:0000256" key="7">
    <source>
        <dbReference type="ARBA" id="ARBA00022989"/>
    </source>
</evidence>
<keyword evidence="7 10" id="KW-1133">Transmembrane helix</keyword>